<gene>
    <name evidence="1" type="ORF">DCF17_20090</name>
</gene>
<reference evidence="2" key="1">
    <citation type="submission" date="2018-04" db="EMBL/GenBank/DDBJ databases">
        <authorList>
            <person name="Cornet L."/>
        </authorList>
    </citation>
    <scope>NUCLEOTIDE SEQUENCE [LARGE SCALE GENOMIC DNA]</scope>
</reference>
<reference evidence="1 2" key="2">
    <citation type="submission" date="2018-06" db="EMBL/GenBank/DDBJ databases">
        <title>Metagenomic assembly of (sub)arctic Cyanobacteria and their associated microbiome from non-axenic cultures.</title>
        <authorList>
            <person name="Baurain D."/>
        </authorList>
    </citation>
    <scope>NUCLEOTIDE SEQUENCE [LARGE SCALE GENOMIC DNA]</scope>
    <source>
        <strain evidence="1">ULC041bin1</strain>
    </source>
</reference>
<dbReference type="EMBL" id="QBMN01000199">
    <property type="protein sequence ID" value="PZO34658.1"/>
    <property type="molecule type" value="Genomic_DNA"/>
</dbReference>
<proteinExistence type="predicted"/>
<dbReference type="Proteomes" id="UP000249081">
    <property type="component" value="Unassembled WGS sequence"/>
</dbReference>
<organism evidence="1 2">
    <name type="scientific">Shackletoniella antarctica</name>
    <dbReference type="NCBI Taxonomy" id="268115"/>
    <lineage>
        <taxon>Bacteria</taxon>
        <taxon>Bacillati</taxon>
        <taxon>Cyanobacteriota</taxon>
        <taxon>Cyanophyceae</taxon>
        <taxon>Oculatellales</taxon>
        <taxon>Oculatellaceae</taxon>
        <taxon>Shackletoniella</taxon>
    </lineage>
</organism>
<dbReference type="AlphaFoldDB" id="A0A2W4XTF0"/>
<name>A0A2W4XTF0_9CYAN</name>
<evidence type="ECO:0000313" key="1">
    <source>
        <dbReference type="EMBL" id="PZO34658.1"/>
    </source>
</evidence>
<evidence type="ECO:0000313" key="2">
    <source>
        <dbReference type="Proteomes" id="UP000249081"/>
    </source>
</evidence>
<protein>
    <submittedName>
        <fullName evidence="1">Uncharacterized protein</fullName>
    </submittedName>
</protein>
<sequence>MVLATHFIILDIPLGSAQGDWVSAIESALAERGEPLRWAITQVNAATQTATVEAVVTTLS</sequence>
<comment type="caution">
    <text evidence="1">The sequence shown here is derived from an EMBL/GenBank/DDBJ whole genome shotgun (WGS) entry which is preliminary data.</text>
</comment>
<accession>A0A2W4XTF0</accession>